<comment type="catalytic activity">
    <reaction evidence="15">
        <text>Couples ATP hydrolysis with the unwinding of duplex DNA by translocating in the 3'-5' direction.</text>
        <dbReference type="EC" id="5.6.2.4"/>
    </reaction>
</comment>
<dbReference type="GO" id="GO:0043590">
    <property type="term" value="C:bacterial nucleoid"/>
    <property type="evidence" value="ECO:0007669"/>
    <property type="project" value="TreeGrafter"/>
</dbReference>
<gene>
    <name evidence="21" type="ordered locus">Tgr7_1931</name>
</gene>
<dbReference type="Gene3D" id="1.10.150.80">
    <property type="entry name" value="HRDC domain"/>
    <property type="match status" value="1"/>
</dbReference>
<dbReference type="InterPro" id="IPR001650">
    <property type="entry name" value="Helicase_C-like"/>
</dbReference>
<dbReference type="InterPro" id="IPR027417">
    <property type="entry name" value="P-loop_NTPase"/>
</dbReference>
<dbReference type="PANTHER" id="PTHR13710:SF105">
    <property type="entry name" value="ATP-DEPENDENT DNA HELICASE Q1"/>
    <property type="match status" value="1"/>
</dbReference>
<dbReference type="InterPro" id="IPR032284">
    <property type="entry name" value="RecQ_Zn-bd"/>
</dbReference>
<evidence type="ECO:0000313" key="21">
    <source>
        <dbReference type="EMBL" id="ACL73012.1"/>
    </source>
</evidence>
<dbReference type="InterPro" id="IPR004589">
    <property type="entry name" value="DNA_helicase_ATP-dep_RecQ"/>
</dbReference>
<dbReference type="Gene3D" id="3.40.50.300">
    <property type="entry name" value="P-loop containing nucleotide triphosphate hydrolases"/>
    <property type="match status" value="2"/>
</dbReference>
<dbReference type="FunFam" id="3.40.50.300:FF:000296">
    <property type="entry name" value="ATP-dependent DNA helicase RecQ"/>
    <property type="match status" value="1"/>
</dbReference>
<dbReference type="GO" id="GO:0043138">
    <property type="term" value="F:3'-5' DNA helicase activity"/>
    <property type="evidence" value="ECO:0007669"/>
    <property type="project" value="UniProtKB-EC"/>
</dbReference>
<keyword evidence="11" id="KW-0238">DNA-binding</keyword>
<keyword evidence="9" id="KW-0862">Zinc</keyword>
<keyword evidence="12" id="KW-0233">DNA recombination</keyword>
<dbReference type="InterPro" id="IPR002121">
    <property type="entry name" value="HRDC_dom"/>
</dbReference>
<dbReference type="InterPro" id="IPR036388">
    <property type="entry name" value="WH-like_DNA-bd_sf"/>
</dbReference>
<reference evidence="21 22" key="1">
    <citation type="journal article" date="2011" name="Stand. Genomic Sci.">
        <title>Complete genome sequence of 'Thioalkalivibrio sulfidophilus' HL-EbGr7.</title>
        <authorList>
            <person name="Muyzer G."/>
            <person name="Sorokin D.Y."/>
            <person name="Mavromatis K."/>
            <person name="Lapidus A."/>
            <person name="Clum A."/>
            <person name="Ivanova N."/>
            <person name="Pati A."/>
            <person name="d'Haeseleer P."/>
            <person name="Woyke T."/>
            <person name="Kyrpides N.C."/>
        </authorList>
    </citation>
    <scope>NUCLEOTIDE SEQUENCE [LARGE SCALE GENOMIC DNA]</scope>
    <source>
        <strain evidence="21 22">HL-EbGR7</strain>
    </source>
</reference>
<evidence type="ECO:0000256" key="13">
    <source>
        <dbReference type="ARBA" id="ARBA00023204"/>
    </source>
</evidence>
<evidence type="ECO:0000256" key="1">
    <source>
        <dbReference type="ARBA" id="ARBA00001946"/>
    </source>
</evidence>
<dbReference type="InterPro" id="IPR014001">
    <property type="entry name" value="Helicase_ATP-bd"/>
</dbReference>
<keyword evidence="22" id="KW-1185">Reference proteome</keyword>
<comment type="similarity">
    <text evidence="3">Belongs to the helicase family. RecQ subfamily.</text>
</comment>
<evidence type="ECO:0000256" key="14">
    <source>
        <dbReference type="ARBA" id="ARBA00023235"/>
    </source>
</evidence>
<keyword evidence="7" id="KW-0378">Hydrolase</keyword>
<dbReference type="InterPro" id="IPR029491">
    <property type="entry name" value="Helicase_HTH"/>
</dbReference>
<dbReference type="GO" id="GO:0005524">
    <property type="term" value="F:ATP binding"/>
    <property type="evidence" value="ECO:0007669"/>
    <property type="project" value="UniProtKB-KW"/>
</dbReference>
<dbReference type="SMART" id="SM00490">
    <property type="entry name" value="HELICc"/>
    <property type="match status" value="1"/>
</dbReference>
<dbReference type="InterPro" id="IPR011545">
    <property type="entry name" value="DEAD/DEAH_box_helicase_dom"/>
</dbReference>
<dbReference type="Pfam" id="PF09382">
    <property type="entry name" value="RQC"/>
    <property type="match status" value="1"/>
</dbReference>
<feature type="compositionally biased region" description="Basic and acidic residues" evidence="17">
    <location>
        <begin position="507"/>
        <end position="518"/>
    </location>
</feature>
<evidence type="ECO:0000256" key="15">
    <source>
        <dbReference type="ARBA" id="ARBA00034617"/>
    </source>
</evidence>
<organism evidence="21 22">
    <name type="scientific">Thioalkalivibrio sulfidiphilus (strain HL-EbGR7)</name>
    <dbReference type="NCBI Taxonomy" id="396588"/>
    <lineage>
        <taxon>Bacteria</taxon>
        <taxon>Pseudomonadati</taxon>
        <taxon>Pseudomonadota</taxon>
        <taxon>Gammaproteobacteria</taxon>
        <taxon>Chromatiales</taxon>
        <taxon>Ectothiorhodospiraceae</taxon>
        <taxon>Thioalkalivibrio</taxon>
    </lineage>
</organism>
<dbReference type="GO" id="GO:0006310">
    <property type="term" value="P:DNA recombination"/>
    <property type="evidence" value="ECO:0007669"/>
    <property type="project" value="UniProtKB-UniRule"/>
</dbReference>
<dbReference type="GO" id="GO:0006281">
    <property type="term" value="P:DNA repair"/>
    <property type="evidence" value="ECO:0007669"/>
    <property type="project" value="UniProtKB-KW"/>
</dbReference>
<dbReference type="GO" id="GO:0009378">
    <property type="term" value="F:four-way junction helicase activity"/>
    <property type="evidence" value="ECO:0007669"/>
    <property type="project" value="TreeGrafter"/>
</dbReference>
<dbReference type="SUPFAM" id="SSF47819">
    <property type="entry name" value="HRDC-like"/>
    <property type="match status" value="1"/>
</dbReference>
<dbReference type="InterPro" id="IPR018982">
    <property type="entry name" value="RQC_domain"/>
</dbReference>
<dbReference type="KEGG" id="tgr:Tgr7_1931"/>
<dbReference type="AlphaFoldDB" id="B8GSZ7"/>
<dbReference type="Pfam" id="PF00271">
    <property type="entry name" value="Helicase_C"/>
    <property type="match status" value="1"/>
</dbReference>
<dbReference type="PROSITE" id="PS51194">
    <property type="entry name" value="HELICASE_CTER"/>
    <property type="match status" value="1"/>
</dbReference>
<accession>B8GSZ7</accession>
<keyword evidence="13" id="KW-0234">DNA repair</keyword>
<keyword evidence="10" id="KW-0067">ATP-binding</keyword>
<dbReference type="NCBIfam" id="TIGR00614">
    <property type="entry name" value="recQ_fam"/>
    <property type="match status" value="1"/>
</dbReference>
<keyword evidence="6" id="KW-0227">DNA damage</keyword>
<dbReference type="Pfam" id="PF14493">
    <property type="entry name" value="HTH_40"/>
    <property type="match status" value="1"/>
</dbReference>
<dbReference type="GO" id="GO:0006260">
    <property type="term" value="P:DNA replication"/>
    <property type="evidence" value="ECO:0007669"/>
    <property type="project" value="InterPro"/>
</dbReference>
<evidence type="ECO:0000256" key="12">
    <source>
        <dbReference type="ARBA" id="ARBA00023172"/>
    </source>
</evidence>
<feature type="region of interest" description="Disordered" evidence="17">
    <location>
        <begin position="507"/>
        <end position="526"/>
    </location>
</feature>
<dbReference type="EC" id="5.6.2.4" evidence="16"/>
<dbReference type="PROSITE" id="PS51192">
    <property type="entry name" value="HELICASE_ATP_BIND_1"/>
    <property type="match status" value="1"/>
</dbReference>
<dbReference type="SMART" id="SM00341">
    <property type="entry name" value="HRDC"/>
    <property type="match status" value="1"/>
</dbReference>
<dbReference type="Pfam" id="PF00570">
    <property type="entry name" value="HRDC"/>
    <property type="match status" value="1"/>
</dbReference>
<dbReference type="InterPro" id="IPR010997">
    <property type="entry name" value="HRDC-like_sf"/>
</dbReference>
<evidence type="ECO:0000259" key="18">
    <source>
        <dbReference type="PROSITE" id="PS50967"/>
    </source>
</evidence>
<dbReference type="FunFam" id="1.10.150.80:FF:000002">
    <property type="entry name" value="ATP-dependent DNA helicase RecQ"/>
    <property type="match status" value="1"/>
</dbReference>
<evidence type="ECO:0000256" key="6">
    <source>
        <dbReference type="ARBA" id="ARBA00022763"/>
    </source>
</evidence>
<dbReference type="CDD" id="cd18794">
    <property type="entry name" value="SF2_C_RecQ"/>
    <property type="match status" value="1"/>
</dbReference>
<evidence type="ECO:0000259" key="20">
    <source>
        <dbReference type="PROSITE" id="PS51194"/>
    </source>
</evidence>
<dbReference type="GO" id="GO:0009432">
    <property type="term" value="P:SOS response"/>
    <property type="evidence" value="ECO:0007669"/>
    <property type="project" value="UniProtKB-UniRule"/>
</dbReference>
<protein>
    <recommendedName>
        <fullName evidence="16">DNA helicase RecQ</fullName>
        <ecNumber evidence="16">5.6.2.4</ecNumber>
    </recommendedName>
</protein>
<comment type="cofactor">
    <cofactor evidence="2">
        <name>Zn(2+)</name>
        <dbReference type="ChEBI" id="CHEBI:29105"/>
    </cofactor>
</comment>
<feature type="domain" description="Helicase ATP-binding" evidence="19">
    <location>
        <begin position="25"/>
        <end position="193"/>
    </location>
</feature>
<dbReference type="Gene3D" id="1.10.10.10">
    <property type="entry name" value="Winged helix-like DNA-binding domain superfamily/Winged helix DNA-binding domain"/>
    <property type="match status" value="1"/>
</dbReference>
<dbReference type="GO" id="GO:0030894">
    <property type="term" value="C:replisome"/>
    <property type="evidence" value="ECO:0007669"/>
    <property type="project" value="TreeGrafter"/>
</dbReference>
<evidence type="ECO:0000256" key="2">
    <source>
        <dbReference type="ARBA" id="ARBA00001947"/>
    </source>
</evidence>
<feature type="domain" description="Helicase C-terminal" evidence="20">
    <location>
        <begin position="215"/>
        <end position="365"/>
    </location>
</feature>
<dbReference type="EMBL" id="CP001339">
    <property type="protein sequence ID" value="ACL73012.1"/>
    <property type="molecule type" value="Genomic_DNA"/>
</dbReference>
<keyword evidence="14" id="KW-0413">Isomerase</keyword>
<comment type="cofactor">
    <cofactor evidence="1">
        <name>Mg(2+)</name>
        <dbReference type="ChEBI" id="CHEBI:18420"/>
    </cofactor>
</comment>
<dbReference type="CDD" id="cd17920">
    <property type="entry name" value="DEXHc_RecQ"/>
    <property type="match status" value="1"/>
</dbReference>
<evidence type="ECO:0000256" key="8">
    <source>
        <dbReference type="ARBA" id="ARBA00022806"/>
    </source>
</evidence>
<dbReference type="HOGENOM" id="CLU_001103_14_3_6"/>
<name>B8GSZ7_THISH</name>
<evidence type="ECO:0000256" key="9">
    <source>
        <dbReference type="ARBA" id="ARBA00022833"/>
    </source>
</evidence>
<dbReference type="SMART" id="SM00487">
    <property type="entry name" value="DEXDc"/>
    <property type="match status" value="1"/>
</dbReference>
<feature type="domain" description="HRDC" evidence="18">
    <location>
        <begin position="530"/>
        <end position="610"/>
    </location>
</feature>
<evidence type="ECO:0000256" key="3">
    <source>
        <dbReference type="ARBA" id="ARBA00005446"/>
    </source>
</evidence>
<dbReference type="SUPFAM" id="SSF52540">
    <property type="entry name" value="P-loop containing nucleoside triphosphate hydrolases"/>
    <property type="match status" value="2"/>
</dbReference>
<dbReference type="PANTHER" id="PTHR13710">
    <property type="entry name" value="DNA HELICASE RECQ FAMILY MEMBER"/>
    <property type="match status" value="1"/>
</dbReference>
<evidence type="ECO:0000256" key="7">
    <source>
        <dbReference type="ARBA" id="ARBA00022801"/>
    </source>
</evidence>
<dbReference type="GO" id="GO:0003677">
    <property type="term" value="F:DNA binding"/>
    <property type="evidence" value="ECO:0007669"/>
    <property type="project" value="UniProtKB-KW"/>
</dbReference>
<evidence type="ECO:0000256" key="4">
    <source>
        <dbReference type="ARBA" id="ARBA00022723"/>
    </source>
</evidence>
<dbReference type="STRING" id="396588.Tgr7_1931"/>
<sequence>MDTARQVLRDTFGYPDFRPTQGEIVEHLVAGNEALVLMPTGGGKSLCYQIPSLVRSGTGIVVSPLIALMQDQVDALRQVGVRAAFLNSSLDARTAREVEQALLAGELDLLYVAPERLMTERMMDLLTRSRLALFAIDEAHCVSQWGHNFRPEYLKLSALHERFPEVPRVALTATADAPTRKEIAERLGLTEARHFISGFDRPNIRYRVTQKHAGTRNELLRFIKDNHPGEAGIVYCLSRKKVDDTAQWLEGKGLTALPYHAGLAQEVRQDHQSRFLREEGVIVVATIAFGMGIDKPNVRFVAHLDLPKSLEAYYQETGRAGRDGLPADAWMAYGLQDVIMLRQMLEASEAEETHKRIERARLEAMLGYCELTTCRRQRLLEYFGERLPEPCGNCDTCLEPPETWDATVAAQKALSCVHRTGQRFGVNHVLDVLLGKDSERIRQLGHDKLSTYGIGKELDAHQWRAVFRQLVAAGLLTVDAEGFGALKLTEACRPVLRGEQEVWLRKDARPPRGGGRKERVSKRVSTGPVDGPGEALFDALRALRRSLADAQDVPAYVIFNDATLREMVAVQPRTLDELAEVSGVGQRKLSQYGEDFLSVILEYAGSGDDSGVSDTVLETLSLFRLGFDAEAIAARRGLTTDTVYNHLARSVQAGEIPLREAVGLSDAELKQVEEAFDAHFDPAAPALRPVFDALDGVYSYGVLRCVQAGRG</sequence>
<dbReference type="RefSeq" id="WP_012638491.1">
    <property type="nucleotide sequence ID" value="NC_011901.1"/>
</dbReference>
<evidence type="ECO:0000259" key="19">
    <source>
        <dbReference type="PROSITE" id="PS51192"/>
    </source>
</evidence>
<dbReference type="Pfam" id="PF16124">
    <property type="entry name" value="RecQ_Zn_bind"/>
    <property type="match status" value="1"/>
</dbReference>
<dbReference type="FunFam" id="3.40.50.300:FF:000156">
    <property type="entry name" value="ATP-dependent DNA helicase recQ"/>
    <property type="match status" value="1"/>
</dbReference>
<proteinExistence type="inferred from homology"/>
<dbReference type="GO" id="GO:0005737">
    <property type="term" value="C:cytoplasm"/>
    <property type="evidence" value="ECO:0007669"/>
    <property type="project" value="TreeGrafter"/>
</dbReference>
<dbReference type="eggNOG" id="COG0514">
    <property type="taxonomic scope" value="Bacteria"/>
</dbReference>
<keyword evidence="8 21" id="KW-0347">Helicase</keyword>
<dbReference type="NCBIfam" id="TIGR01389">
    <property type="entry name" value="recQ"/>
    <property type="match status" value="1"/>
</dbReference>
<evidence type="ECO:0000313" key="22">
    <source>
        <dbReference type="Proteomes" id="UP000002383"/>
    </source>
</evidence>
<keyword evidence="5" id="KW-0547">Nucleotide-binding</keyword>
<dbReference type="Proteomes" id="UP000002383">
    <property type="component" value="Chromosome"/>
</dbReference>
<dbReference type="InterPro" id="IPR006293">
    <property type="entry name" value="DNA_helicase_ATP-dep_RecQ_bac"/>
</dbReference>
<evidence type="ECO:0000256" key="16">
    <source>
        <dbReference type="NCBIfam" id="TIGR01389"/>
    </source>
</evidence>
<keyword evidence="4" id="KW-0479">Metal-binding</keyword>
<dbReference type="FunFam" id="1.10.10.10:FF:000175">
    <property type="entry name" value="ATP-dependent DNA helicase RecQ"/>
    <property type="match status" value="1"/>
</dbReference>
<dbReference type="PROSITE" id="PS50967">
    <property type="entry name" value="HRDC"/>
    <property type="match status" value="1"/>
</dbReference>
<dbReference type="GO" id="GO:0016787">
    <property type="term" value="F:hydrolase activity"/>
    <property type="evidence" value="ECO:0007669"/>
    <property type="project" value="UniProtKB-KW"/>
</dbReference>
<dbReference type="Pfam" id="PF00270">
    <property type="entry name" value="DEAD"/>
    <property type="match status" value="1"/>
</dbReference>
<evidence type="ECO:0000256" key="11">
    <source>
        <dbReference type="ARBA" id="ARBA00023125"/>
    </source>
</evidence>
<evidence type="ECO:0000256" key="17">
    <source>
        <dbReference type="SAM" id="MobiDB-lite"/>
    </source>
</evidence>
<evidence type="ECO:0000256" key="5">
    <source>
        <dbReference type="ARBA" id="ARBA00022741"/>
    </source>
</evidence>
<dbReference type="SMART" id="SM00956">
    <property type="entry name" value="RQC"/>
    <property type="match status" value="1"/>
</dbReference>
<dbReference type="InterPro" id="IPR044876">
    <property type="entry name" value="HRDC_dom_sf"/>
</dbReference>
<evidence type="ECO:0000256" key="10">
    <source>
        <dbReference type="ARBA" id="ARBA00022840"/>
    </source>
</evidence>
<dbReference type="GO" id="GO:0046872">
    <property type="term" value="F:metal ion binding"/>
    <property type="evidence" value="ECO:0007669"/>
    <property type="project" value="UniProtKB-KW"/>
</dbReference>